<reference evidence="1 2" key="1">
    <citation type="submission" date="2017-06" db="EMBL/GenBank/DDBJ databases">
        <title>the draft geome sequence of Illustriluteabacillus marina B3227.</title>
        <authorList>
            <person name="He R.-H."/>
            <person name="Du Z.-J."/>
        </authorList>
    </citation>
    <scope>NUCLEOTIDE SEQUENCE [LARGE SCALE GENOMIC DNA]</scope>
    <source>
        <strain evidence="1 2">B3227</strain>
    </source>
</reference>
<evidence type="ECO:0000313" key="2">
    <source>
        <dbReference type="Proteomes" id="UP000243524"/>
    </source>
</evidence>
<evidence type="ECO:0008006" key="3">
    <source>
        <dbReference type="Google" id="ProtNLM"/>
    </source>
</evidence>
<evidence type="ECO:0000313" key="1">
    <source>
        <dbReference type="EMBL" id="PKR77331.1"/>
    </source>
</evidence>
<dbReference type="EMBL" id="PJNH01000003">
    <property type="protein sequence ID" value="PKR77331.1"/>
    <property type="molecule type" value="Genomic_DNA"/>
</dbReference>
<sequence>MGDIRFFAEIQDEDFPKAVEAKVRETIVIQEAKKMNINVSDEVKKSVEHFGIYPPDDVDTEQANKIRDFAESQAEKFHMEPEEFHKKFIKRSAERSAYQNAFFKEHLGKPDTHEEAEEMNEEIQLIVDGLMEKHEDEIEILIN</sequence>
<comment type="caution">
    <text evidence="1">The sequence shown here is derived from an EMBL/GenBank/DDBJ whole genome shotgun (WGS) entry which is preliminary data.</text>
</comment>
<name>A0A2I0QSL9_9BACI</name>
<gene>
    <name evidence="1" type="ORF">CEY16_11395</name>
</gene>
<protein>
    <recommendedName>
        <fullName evidence="3">Trigger factor C-terminal domain-containing protein</fullName>
    </recommendedName>
</protein>
<keyword evidence="2" id="KW-1185">Reference proteome</keyword>
<proteinExistence type="predicted"/>
<organism evidence="1 2">
    <name type="scientific">Halalkalibacillus sediminis</name>
    <dbReference type="NCBI Taxonomy" id="2018042"/>
    <lineage>
        <taxon>Bacteria</taxon>
        <taxon>Bacillati</taxon>
        <taxon>Bacillota</taxon>
        <taxon>Bacilli</taxon>
        <taxon>Bacillales</taxon>
        <taxon>Bacillaceae</taxon>
        <taxon>Halalkalibacillus</taxon>
    </lineage>
</organism>
<dbReference type="AlphaFoldDB" id="A0A2I0QSL9"/>
<accession>A0A2I0QSL9</accession>
<dbReference type="Proteomes" id="UP000243524">
    <property type="component" value="Unassembled WGS sequence"/>
</dbReference>